<dbReference type="RefSeq" id="WP_085877288.1">
    <property type="nucleotide sequence ID" value="NZ_FWFZ01000001.1"/>
</dbReference>
<keyword evidence="1 4" id="KW-0489">Methyltransferase</keyword>
<evidence type="ECO:0000313" key="6">
    <source>
        <dbReference type="EMBL" id="SLN18228.1"/>
    </source>
</evidence>
<dbReference type="InterPro" id="IPR040758">
    <property type="entry name" value="PrmC_N"/>
</dbReference>
<feature type="binding site" evidence="4">
    <location>
        <begin position="117"/>
        <end position="121"/>
    </location>
    <ligand>
        <name>S-adenosyl-L-methionine</name>
        <dbReference type="ChEBI" id="CHEBI:59789"/>
    </ligand>
</feature>
<comment type="function">
    <text evidence="4">Methylates the class 1 translation termination release factors RF1/PrfA and RF2/PrfB on the glutamine residue of the universally conserved GGQ motif.</text>
</comment>
<evidence type="ECO:0000313" key="7">
    <source>
        <dbReference type="Proteomes" id="UP000193900"/>
    </source>
</evidence>
<dbReference type="Pfam" id="PF17827">
    <property type="entry name" value="PrmC_N"/>
    <property type="match status" value="1"/>
</dbReference>
<dbReference type="InterPro" id="IPR004556">
    <property type="entry name" value="HemK-like"/>
</dbReference>
<gene>
    <name evidence="4 6" type="primary">prmC</name>
    <name evidence="6" type="ORF">ROA7023_00382</name>
</gene>
<feature type="binding site" evidence="4">
    <location>
        <position position="195"/>
    </location>
    <ligand>
        <name>S-adenosyl-L-methionine</name>
        <dbReference type="ChEBI" id="CHEBI:59789"/>
    </ligand>
</feature>
<dbReference type="AlphaFoldDB" id="A0A1Y5RJT1"/>
<dbReference type="InterPro" id="IPR019874">
    <property type="entry name" value="RF_methyltr_PrmC"/>
</dbReference>
<evidence type="ECO:0000256" key="1">
    <source>
        <dbReference type="ARBA" id="ARBA00022603"/>
    </source>
</evidence>
<dbReference type="InterPro" id="IPR029063">
    <property type="entry name" value="SAM-dependent_MTases_sf"/>
</dbReference>
<dbReference type="PANTHER" id="PTHR18895:SF74">
    <property type="entry name" value="MTRF1L RELEASE FACTOR GLUTAMINE METHYLTRANSFERASE"/>
    <property type="match status" value="1"/>
</dbReference>
<dbReference type="GO" id="GO:0102559">
    <property type="term" value="F:peptide chain release factor N(5)-glutamine methyltransferase activity"/>
    <property type="evidence" value="ECO:0007669"/>
    <property type="project" value="UniProtKB-EC"/>
</dbReference>
<evidence type="ECO:0000256" key="4">
    <source>
        <dbReference type="HAMAP-Rule" id="MF_02126"/>
    </source>
</evidence>
<evidence type="ECO:0000256" key="2">
    <source>
        <dbReference type="ARBA" id="ARBA00022679"/>
    </source>
</evidence>
<feature type="binding site" evidence="4">
    <location>
        <position position="174"/>
    </location>
    <ligand>
        <name>S-adenosyl-L-methionine</name>
        <dbReference type="ChEBI" id="CHEBI:59789"/>
    </ligand>
</feature>
<proteinExistence type="inferred from homology"/>
<keyword evidence="2 4" id="KW-0808">Transferase</keyword>
<dbReference type="HAMAP" id="MF_02126">
    <property type="entry name" value="RF_methyltr_PrmC"/>
    <property type="match status" value="1"/>
</dbReference>
<dbReference type="Gene3D" id="1.10.8.10">
    <property type="entry name" value="DNA helicase RuvA subunit, C-terminal domain"/>
    <property type="match status" value="1"/>
</dbReference>
<name>A0A1Y5RJT1_9RHOB</name>
<dbReference type="Proteomes" id="UP000193900">
    <property type="component" value="Unassembled WGS sequence"/>
</dbReference>
<reference evidence="6 7" key="1">
    <citation type="submission" date="2017-03" db="EMBL/GenBank/DDBJ databases">
        <authorList>
            <person name="Afonso C.L."/>
            <person name="Miller P.J."/>
            <person name="Scott M.A."/>
            <person name="Spackman E."/>
            <person name="Goraichik I."/>
            <person name="Dimitrov K.M."/>
            <person name="Suarez D.L."/>
            <person name="Swayne D.E."/>
        </authorList>
    </citation>
    <scope>NUCLEOTIDE SEQUENCE [LARGE SCALE GENOMIC DNA]</scope>
    <source>
        <strain evidence="6 7">CECT 7023</strain>
    </source>
</reference>
<comment type="similarity">
    <text evidence="4">Belongs to the protein N5-glutamine methyltransferase family. PrmC subfamily.</text>
</comment>
<dbReference type="InterPro" id="IPR002052">
    <property type="entry name" value="DNA_methylase_N6_adenine_CS"/>
</dbReference>
<dbReference type="NCBIfam" id="TIGR00536">
    <property type="entry name" value="hemK_fam"/>
    <property type="match status" value="1"/>
</dbReference>
<accession>A0A1Y5RJT1</accession>
<dbReference type="CDD" id="cd02440">
    <property type="entry name" value="AdoMet_MTases"/>
    <property type="match status" value="1"/>
</dbReference>
<dbReference type="NCBIfam" id="TIGR03534">
    <property type="entry name" value="RF_mod_PrmC"/>
    <property type="match status" value="1"/>
</dbReference>
<dbReference type="PANTHER" id="PTHR18895">
    <property type="entry name" value="HEMK METHYLTRANSFERASE"/>
    <property type="match status" value="1"/>
</dbReference>
<feature type="binding site" evidence="4">
    <location>
        <position position="145"/>
    </location>
    <ligand>
        <name>S-adenosyl-L-methionine</name>
        <dbReference type="ChEBI" id="CHEBI:59789"/>
    </ligand>
</feature>
<feature type="binding site" evidence="4">
    <location>
        <begin position="195"/>
        <end position="198"/>
    </location>
    <ligand>
        <name>substrate</name>
    </ligand>
</feature>
<dbReference type="GO" id="GO:0003676">
    <property type="term" value="F:nucleic acid binding"/>
    <property type="evidence" value="ECO:0007669"/>
    <property type="project" value="InterPro"/>
</dbReference>
<comment type="catalytic activity">
    <reaction evidence="4">
        <text>L-glutaminyl-[peptide chain release factor] + S-adenosyl-L-methionine = N(5)-methyl-L-glutaminyl-[peptide chain release factor] + S-adenosyl-L-homocysteine + H(+)</text>
        <dbReference type="Rhea" id="RHEA:42896"/>
        <dbReference type="Rhea" id="RHEA-COMP:10271"/>
        <dbReference type="Rhea" id="RHEA-COMP:10272"/>
        <dbReference type="ChEBI" id="CHEBI:15378"/>
        <dbReference type="ChEBI" id="CHEBI:30011"/>
        <dbReference type="ChEBI" id="CHEBI:57856"/>
        <dbReference type="ChEBI" id="CHEBI:59789"/>
        <dbReference type="ChEBI" id="CHEBI:61891"/>
        <dbReference type="EC" id="2.1.1.297"/>
    </reaction>
</comment>
<evidence type="ECO:0000256" key="3">
    <source>
        <dbReference type="ARBA" id="ARBA00022691"/>
    </source>
</evidence>
<sequence>MRPAREALAEATRALAEAGIPEAGTDARRLLAHAMNVPPGRLTLMLSEPLPDATDAAYETLVARRAAREPVSHLTGRRLFYGREFIVTADVLDPRPETETLIEVALAEPFDHVLDLGTGSGCILFTLLAEMADMGRDSTWGIGVEASDPAFEVAWWNRNAFGLEETAVLLKGSWFAPLAETVAPDFAGFDLIVSNPPYIREADWRGLAPEVRDHEPKLALTAGRDGLDAYREILGAVRGHMAPGGRVAVETGVGQGPDVMAMMLEAGLDEVHMVQDLDGRDRVVIGRRAGGAGRARG</sequence>
<protein>
    <recommendedName>
        <fullName evidence="4">Release factor glutamine methyltransferase</fullName>
        <shortName evidence="4">RF MTase</shortName>
        <ecNumber evidence="4">2.1.1.297</ecNumber>
    </recommendedName>
    <alternativeName>
        <fullName evidence="4">N5-glutamine methyltransferase PrmC</fullName>
    </alternativeName>
    <alternativeName>
        <fullName evidence="4">Protein-(glutamine-N5) MTase PrmC</fullName>
    </alternativeName>
    <alternativeName>
        <fullName evidence="4">Protein-glutamine N-methyltransferase PrmC</fullName>
    </alternativeName>
</protein>
<keyword evidence="3 4" id="KW-0949">S-adenosyl-L-methionine</keyword>
<organism evidence="6 7">
    <name type="scientific">Roseisalinus antarcticus</name>
    <dbReference type="NCBI Taxonomy" id="254357"/>
    <lineage>
        <taxon>Bacteria</taxon>
        <taxon>Pseudomonadati</taxon>
        <taxon>Pseudomonadota</taxon>
        <taxon>Alphaproteobacteria</taxon>
        <taxon>Rhodobacterales</taxon>
        <taxon>Roseobacteraceae</taxon>
        <taxon>Roseisalinus</taxon>
    </lineage>
</organism>
<evidence type="ECO:0000259" key="5">
    <source>
        <dbReference type="Pfam" id="PF17827"/>
    </source>
</evidence>
<dbReference type="EC" id="2.1.1.297" evidence="4"/>
<dbReference type="EMBL" id="FWFZ01000001">
    <property type="protein sequence ID" value="SLN18228.1"/>
    <property type="molecule type" value="Genomic_DNA"/>
</dbReference>
<dbReference type="PROSITE" id="PS00092">
    <property type="entry name" value="N6_MTASE"/>
    <property type="match status" value="1"/>
</dbReference>
<dbReference type="InterPro" id="IPR050320">
    <property type="entry name" value="N5-glutamine_MTase"/>
</dbReference>
<dbReference type="GO" id="GO:0032259">
    <property type="term" value="P:methylation"/>
    <property type="evidence" value="ECO:0007669"/>
    <property type="project" value="UniProtKB-KW"/>
</dbReference>
<dbReference type="Gene3D" id="3.40.50.150">
    <property type="entry name" value="Vaccinia Virus protein VP39"/>
    <property type="match status" value="1"/>
</dbReference>
<keyword evidence="7" id="KW-1185">Reference proteome</keyword>
<dbReference type="OrthoDB" id="9800643at2"/>
<dbReference type="SUPFAM" id="SSF53335">
    <property type="entry name" value="S-adenosyl-L-methionine-dependent methyltransferases"/>
    <property type="match status" value="1"/>
</dbReference>
<feature type="domain" description="Release factor glutamine methyltransferase N-terminal" evidence="5">
    <location>
        <begin position="6"/>
        <end position="76"/>
    </location>
</feature>